<keyword evidence="2 5" id="KW-0378">Hydrolase</keyword>
<organism evidence="5 6">
    <name type="scientific">Plantactinospora sonchi</name>
    <dbReference type="NCBI Taxonomy" id="1544735"/>
    <lineage>
        <taxon>Bacteria</taxon>
        <taxon>Bacillati</taxon>
        <taxon>Actinomycetota</taxon>
        <taxon>Actinomycetes</taxon>
        <taxon>Micromonosporales</taxon>
        <taxon>Micromonosporaceae</taxon>
        <taxon>Plantactinospora</taxon>
    </lineage>
</organism>
<feature type="domain" description="Thioesterase" evidence="4">
    <location>
        <begin position="78"/>
        <end position="155"/>
    </location>
</feature>
<dbReference type="InterPro" id="IPR003736">
    <property type="entry name" value="PAAI_dom"/>
</dbReference>
<name>A0ABU7RZH5_9ACTN</name>
<keyword evidence="6" id="KW-1185">Reference proteome</keyword>
<protein>
    <submittedName>
        <fullName evidence="5">PaaI family thioesterase</fullName>
        <ecNumber evidence="5">3.1.2.-</ecNumber>
    </submittedName>
</protein>
<dbReference type="CDD" id="cd03443">
    <property type="entry name" value="PaaI_thioesterase"/>
    <property type="match status" value="1"/>
</dbReference>
<sequence>MTQTQPDTRHRSFSWSDPAESAAQFGRRDGLDLLRAMIAGEVSAPPVMQMVGLERFTADPGRVTLEMTAQEFHYNPLGSVHGGVLSILLDTAAACAVHTTLPAGVGYTSLDLNVRFLRPATVASGVLRCEGTVIQRGRRTALAEARLTDDQGRLIAYATSSCLLFEASSVEPADTATTRPTA</sequence>
<dbReference type="Proteomes" id="UP001332243">
    <property type="component" value="Unassembled WGS sequence"/>
</dbReference>
<evidence type="ECO:0000256" key="3">
    <source>
        <dbReference type="SAM" id="MobiDB-lite"/>
    </source>
</evidence>
<dbReference type="PANTHER" id="PTHR21660">
    <property type="entry name" value="THIOESTERASE SUPERFAMILY MEMBER-RELATED"/>
    <property type="match status" value="1"/>
</dbReference>
<comment type="caution">
    <text evidence="5">The sequence shown here is derived from an EMBL/GenBank/DDBJ whole genome shotgun (WGS) entry which is preliminary data.</text>
</comment>
<dbReference type="PANTHER" id="PTHR21660:SF1">
    <property type="entry name" value="ACYL-COENZYME A THIOESTERASE 13"/>
    <property type="match status" value="1"/>
</dbReference>
<dbReference type="Pfam" id="PF03061">
    <property type="entry name" value="4HBT"/>
    <property type="match status" value="1"/>
</dbReference>
<dbReference type="InterPro" id="IPR039298">
    <property type="entry name" value="ACOT13"/>
</dbReference>
<dbReference type="RefSeq" id="WP_331216988.1">
    <property type="nucleotide sequence ID" value="NZ_JAZGQK010000024.1"/>
</dbReference>
<dbReference type="EMBL" id="JAZGQK010000024">
    <property type="protein sequence ID" value="MEE6261901.1"/>
    <property type="molecule type" value="Genomic_DNA"/>
</dbReference>
<evidence type="ECO:0000256" key="2">
    <source>
        <dbReference type="ARBA" id="ARBA00022801"/>
    </source>
</evidence>
<dbReference type="GO" id="GO:0016787">
    <property type="term" value="F:hydrolase activity"/>
    <property type="evidence" value="ECO:0007669"/>
    <property type="project" value="UniProtKB-KW"/>
</dbReference>
<dbReference type="Gene3D" id="3.10.129.10">
    <property type="entry name" value="Hotdog Thioesterase"/>
    <property type="match status" value="1"/>
</dbReference>
<dbReference type="InterPro" id="IPR006683">
    <property type="entry name" value="Thioestr_dom"/>
</dbReference>
<evidence type="ECO:0000313" key="5">
    <source>
        <dbReference type="EMBL" id="MEE6261901.1"/>
    </source>
</evidence>
<dbReference type="NCBIfam" id="TIGR00369">
    <property type="entry name" value="unchar_dom_1"/>
    <property type="match status" value="1"/>
</dbReference>
<evidence type="ECO:0000256" key="1">
    <source>
        <dbReference type="ARBA" id="ARBA00008324"/>
    </source>
</evidence>
<evidence type="ECO:0000259" key="4">
    <source>
        <dbReference type="Pfam" id="PF03061"/>
    </source>
</evidence>
<dbReference type="InterPro" id="IPR029069">
    <property type="entry name" value="HotDog_dom_sf"/>
</dbReference>
<accession>A0ABU7RZH5</accession>
<evidence type="ECO:0000313" key="6">
    <source>
        <dbReference type="Proteomes" id="UP001332243"/>
    </source>
</evidence>
<gene>
    <name evidence="5" type="ORF">V1633_25785</name>
</gene>
<dbReference type="SUPFAM" id="SSF54637">
    <property type="entry name" value="Thioesterase/thiol ester dehydrase-isomerase"/>
    <property type="match status" value="1"/>
</dbReference>
<reference evidence="5 6" key="1">
    <citation type="submission" date="2024-01" db="EMBL/GenBank/DDBJ databases">
        <title>Genome insights into Plantactinospora sonchi sp. nov.</title>
        <authorList>
            <person name="Wang L."/>
        </authorList>
    </citation>
    <scope>NUCLEOTIDE SEQUENCE [LARGE SCALE GENOMIC DNA]</scope>
    <source>
        <strain evidence="5 6">NEAU-QY2</strain>
    </source>
</reference>
<comment type="similarity">
    <text evidence="1">Belongs to the thioesterase PaaI family.</text>
</comment>
<proteinExistence type="inferred from homology"/>
<feature type="region of interest" description="Disordered" evidence="3">
    <location>
        <begin position="1"/>
        <end position="20"/>
    </location>
</feature>
<dbReference type="EC" id="3.1.2.-" evidence="5"/>